<keyword evidence="4" id="KW-1185">Reference proteome</keyword>
<dbReference type="InterPro" id="IPR010147">
    <property type="entry name" value="CRISPR-assoc_prot_CasD"/>
</dbReference>
<reference evidence="3 4" key="1">
    <citation type="submission" date="2020-03" db="EMBL/GenBank/DDBJ databases">
        <title>WGS of actinomycetes isolated from Thailand.</title>
        <authorList>
            <person name="Thawai C."/>
        </authorList>
    </citation>
    <scope>NUCLEOTIDE SEQUENCE [LARGE SCALE GENOMIC DNA]</scope>
    <source>
        <strain evidence="3 4">PRB2-1</strain>
    </source>
</reference>
<keyword evidence="1" id="KW-0051">Antiviral defense</keyword>
<evidence type="ECO:0000256" key="2">
    <source>
        <dbReference type="SAM" id="MobiDB-lite"/>
    </source>
</evidence>
<dbReference type="NCBIfam" id="TIGR01868">
    <property type="entry name" value="casD_Cas5e"/>
    <property type="match status" value="1"/>
</dbReference>
<organism evidence="3 4">
    <name type="scientific">Actinacidiphila epipremni</name>
    <dbReference type="NCBI Taxonomy" id="2053013"/>
    <lineage>
        <taxon>Bacteria</taxon>
        <taxon>Bacillati</taxon>
        <taxon>Actinomycetota</taxon>
        <taxon>Actinomycetes</taxon>
        <taxon>Kitasatosporales</taxon>
        <taxon>Streptomycetaceae</taxon>
        <taxon>Actinacidiphila</taxon>
    </lineage>
</organism>
<sequence>MTHSTGAAGDAVLLLRLAGPLQSWGLRSSFNRRETNAEPTKSGVLGLLAAAAGLAREDPLDDLIPLRLGVRVDQAGTLLRDYHTVSDYRGRPLLQSGVNAKGVQRPTSPVKHTHVTVRYYLQDAVFVAAVAGPRALVTTLDHAVRSPAFPLALGRRSCPPTQPVSLGVHEGDLAAVLKALPWQASRAARDRYVRRARSGGRDGSRQAPPAGIDLPATVEDPAGDDVLHDAPTSFDPRARAFTDRRVRHCWLHVPTGFPSTGFPSTGSPSTGFPPAGDAEPGAPDDGTAHDPFALLGW</sequence>
<name>A0ABX0ZKX7_9ACTN</name>
<dbReference type="CDD" id="cd09756">
    <property type="entry name" value="Cas5_I-E"/>
    <property type="match status" value="1"/>
</dbReference>
<dbReference type="EMBL" id="JAATEJ010000001">
    <property type="protein sequence ID" value="NJP42316.1"/>
    <property type="molecule type" value="Genomic_DNA"/>
</dbReference>
<dbReference type="InterPro" id="IPR021124">
    <property type="entry name" value="CRISPR-assoc_prot_Cas5"/>
</dbReference>
<dbReference type="Proteomes" id="UP000734511">
    <property type="component" value="Unassembled WGS sequence"/>
</dbReference>
<dbReference type="RefSeq" id="WP_167981145.1">
    <property type="nucleotide sequence ID" value="NZ_JAATEJ010000001.1"/>
</dbReference>
<evidence type="ECO:0000256" key="1">
    <source>
        <dbReference type="ARBA" id="ARBA00023118"/>
    </source>
</evidence>
<proteinExistence type="predicted"/>
<dbReference type="InterPro" id="IPR013422">
    <property type="entry name" value="CRISPR-assoc_prot_Cas5_N"/>
</dbReference>
<protein>
    <submittedName>
        <fullName evidence="3">Type I-E CRISPR-associated protein Cas5/CasD</fullName>
    </submittedName>
</protein>
<comment type="caution">
    <text evidence="3">The sequence shown here is derived from an EMBL/GenBank/DDBJ whole genome shotgun (WGS) entry which is preliminary data.</text>
</comment>
<dbReference type="Gene3D" id="3.30.70.2660">
    <property type="match status" value="1"/>
</dbReference>
<dbReference type="NCBIfam" id="TIGR02593">
    <property type="entry name" value="CRISPR_cas5"/>
    <property type="match status" value="1"/>
</dbReference>
<feature type="compositionally biased region" description="Basic and acidic residues" evidence="2">
    <location>
        <begin position="193"/>
        <end position="204"/>
    </location>
</feature>
<feature type="region of interest" description="Disordered" evidence="2">
    <location>
        <begin position="257"/>
        <end position="290"/>
    </location>
</feature>
<dbReference type="Pfam" id="PF09704">
    <property type="entry name" value="Cas_Cas5d"/>
    <property type="match status" value="1"/>
</dbReference>
<evidence type="ECO:0000313" key="4">
    <source>
        <dbReference type="Proteomes" id="UP000734511"/>
    </source>
</evidence>
<gene>
    <name evidence="3" type="primary">cas5e</name>
    <name evidence="3" type="ORF">HCN08_02630</name>
</gene>
<accession>A0ABX0ZKX7</accession>
<evidence type="ECO:0000313" key="3">
    <source>
        <dbReference type="EMBL" id="NJP42316.1"/>
    </source>
</evidence>
<feature type="compositionally biased region" description="Low complexity" evidence="2">
    <location>
        <begin position="257"/>
        <end position="285"/>
    </location>
</feature>
<feature type="region of interest" description="Disordered" evidence="2">
    <location>
        <begin position="193"/>
        <end position="234"/>
    </location>
</feature>